<organism evidence="10 11">
    <name type="scientific">Egicoccus halophilus</name>
    <dbReference type="NCBI Taxonomy" id="1670830"/>
    <lineage>
        <taxon>Bacteria</taxon>
        <taxon>Bacillati</taxon>
        <taxon>Actinomycetota</taxon>
        <taxon>Nitriliruptoria</taxon>
        <taxon>Egicoccales</taxon>
        <taxon>Egicoccaceae</taxon>
        <taxon>Egicoccus</taxon>
    </lineage>
</organism>
<dbReference type="SMART" id="SM00322">
    <property type="entry name" value="KH"/>
    <property type="match status" value="2"/>
</dbReference>
<evidence type="ECO:0000256" key="3">
    <source>
        <dbReference type="ARBA" id="ARBA00022814"/>
    </source>
</evidence>
<dbReference type="GO" id="GO:0003723">
    <property type="term" value="F:RNA binding"/>
    <property type="evidence" value="ECO:0007669"/>
    <property type="project" value="UniProtKB-UniRule"/>
</dbReference>
<dbReference type="NCBIfam" id="TIGR01953">
    <property type="entry name" value="NusA"/>
    <property type="match status" value="1"/>
</dbReference>
<dbReference type="GO" id="GO:0005829">
    <property type="term" value="C:cytosol"/>
    <property type="evidence" value="ECO:0007669"/>
    <property type="project" value="TreeGrafter"/>
</dbReference>
<comment type="function">
    <text evidence="7">Participates in both transcription termination and antitermination.</text>
</comment>
<dbReference type="HAMAP" id="MF_00945_B">
    <property type="entry name" value="NusA_B"/>
    <property type="match status" value="1"/>
</dbReference>
<dbReference type="Proteomes" id="UP000650511">
    <property type="component" value="Unassembled WGS sequence"/>
</dbReference>
<dbReference type="SUPFAM" id="SSF69705">
    <property type="entry name" value="Transcription factor NusA, N-terminal domain"/>
    <property type="match status" value="1"/>
</dbReference>
<evidence type="ECO:0000256" key="8">
    <source>
        <dbReference type="SAM" id="MobiDB-lite"/>
    </source>
</evidence>
<dbReference type="InterPro" id="IPR015946">
    <property type="entry name" value="KH_dom-like_a/b"/>
</dbReference>
<dbReference type="PROSITE" id="PS50084">
    <property type="entry name" value="KH_TYPE_1"/>
    <property type="match status" value="1"/>
</dbReference>
<dbReference type="FunFam" id="3.30.300.20:FF:000005">
    <property type="entry name" value="Transcription termination/antitermination protein NusA"/>
    <property type="match status" value="1"/>
</dbReference>
<dbReference type="FunFam" id="3.30.300.20:FF:000002">
    <property type="entry name" value="Transcription termination/antitermination protein NusA"/>
    <property type="match status" value="1"/>
</dbReference>
<dbReference type="Gene3D" id="3.30.1480.10">
    <property type="entry name" value="NusA, N-terminal domain"/>
    <property type="match status" value="1"/>
</dbReference>
<dbReference type="GO" id="GO:0006353">
    <property type="term" value="P:DNA-templated transcription termination"/>
    <property type="evidence" value="ECO:0007669"/>
    <property type="project" value="UniProtKB-UniRule"/>
</dbReference>
<dbReference type="Pfam" id="PF08529">
    <property type="entry name" value="NusA_N"/>
    <property type="match status" value="1"/>
</dbReference>
<keyword evidence="2 7" id="KW-0963">Cytoplasm</keyword>
<dbReference type="InterPro" id="IPR036555">
    <property type="entry name" value="NusA_N_sf"/>
</dbReference>
<dbReference type="Gene3D" id="2.40.50.140">
    <property type="entry name" value="Nucleic acid-binding proteins"/>
    <property type="match status" value="1"/>
</dbReference>
<dbReference type="CDD" id="cd22529">
    <property type="entry name" value="KH-II_NusA_rpt2"/>
    <property type="match status" value="1"/>
</dbReference>
<dbReference type="PANTHER" id="PTHR22648:SF0">
    <property type="entry name" value="TRANSCRIPTION TERMINATION_ANTITERMINATION PROTEIN NUSA"/>
    <property type="match status" value="1"/>
</dbReference>
<keyword evidence="11" id="KW-1185">Reference proteome</keyword>
<dbReference type="Gene3D" id="3.30.300.20">
    <property type="match status" value="2"/>
</dbReference>
<proteinExistence type="inferred from homology"/>
<keyword evidence="5 7" id="KW-0805">Transcription regulation</keyword>
<protein>
    <recommendedName>
        <fullName evidence="7">Transcription termination/antitermination protein NusA</fullName>
    </recommendedName>
</protein>
<dbReference type="InterPro" id="IPR009019">
    <property type="entry name" value="KH_sf_prok-type"/>
</dbReference>
<gene>
    <name evidence="7 10" type="primary">nusA</name>
    <name evidence="10" type="ORF">GCM10011354_19510</name>
</gene>
<sequence length="391" mass="42377">MKIDIDALRQIEREKGIDFLTVVEAFETAMSSAYKRSPNASADEARVTVDRTTGEVALFAQELDDEGNIVSEWREEPKDFGRIVAQTAKQVLLQRLREAEREVTYGEFVGREGDIVSGQISQQGNVTLIELGRTEALLPYAEQIPNERLEHGAHTRAVVIEVRKQARGAQIVASRTHPALVVGLFALEVPEIEEGIVEIKGIAREAGHRTKVAVMSNDANVDAVGACVGPGGQRARAVQKELHADELERIDIVRWADEPEDVVANALSPAKVSNVYLYPDDGTAMVIVPDYQLSLAIGREGQNARLAARLTGWRIDIKSETQFAEEQRAFQEAFDQGLIDEYGNPLSAEGEAAIEAAVQTAEAARQTALDEGEQPGAAGDAAPAATEESGA</sequence>
<reference evidence="10" key="1">
    <citation type="journal article" date="2014" name="Int. J. Syst. Evol. Microbiol.">
        <title>Complete genome sequence of Corynebacterium casei LMG S-19264T (=DSM 44701T), isolated from a smear-ripened cheese.</title>
        <authorList>
            <consortium name="US DOE Joint Genome Institute (JGI-PGF)"/>
            <person name="Walter F."/>
            <person name="Albersmeier A."/>
            <person name="Kalinowski J."/>
            <person name="Ruckert C."/>
        </authorList>
    </citation>
    <scope>NUCLEOTIDE SEQUENCE</scope>
    <source>
        <strain evidence="10">CGMCC 1.14988</strain>
    </source>
</reference>
<dbReference type="GO" id="GO:0031564">
    <property type="term" value="P:transcription antitermination"/>
    <property type="evidence" value="ECO:0007669"/>
    <property type="project" value="UniProtKB-UniRule"/>
</dbReference>
<feature type="domain" description="K Homology" evidence="9">
    <location>
        <begin position="206"/>
        <end position="272"/>
    </location>
</feature>
<dbReference type="InterPro" id="IPR058582">
    <property type="entry name" value="KH_NusA_2nd"/>
</dbReference>
<dbReference type="InterPro" id="IPR004087">
    <property type="entry name" value="KH_dom"/>
</dbReference>
<dbReference type="AlphaFoldDB" id="A0A8J3ES50"/>
<name>A0A8J3ES50_9ACTN</name>
<reference evidence="10" key="2">
    <citation type="submission" date="2020-09" db="EMBL/GenBank/DDBJ databases">
        <authorList>
            <person name="Sun Q."/>
            <person name="Zhou Y."/>
        </authorList>
    </citation>
    <scope>NUCLEOTIDE SEQUENCE</scope>
    <source>
        <strain evidence="10">CGMCC 1.14988</strain>
    </source>
</reference>
<accession>A0A8J3ES50</accession>
<dbReference type="InterPro" id="IPR010213">
    <property type="entry name" value="TF_NusA"/>
</dbReference>
<evidence type="ECO:0000256" key="6">
    <source>
        <dbReference type="ARBA" id="ARBA00023163"/>
    </source>
</evidence>
<dbReference type="InterPro" id="IPR013735">
    <property type="entry name" value="TF_NusA_N"/>
</dbReference>
<dbReference type="SUPFAM" id="SSF54814">
    <property type="entry name" value="Prokaryotic type KH domain (KH-domain type II)"/>
    <property type="match status" value="2"/>
</dbReference>
<comment type="similarity">
    <text evidence="7">Belongs to the NusA family.</text>
</comment>
<dbReference type="InterPro" id="IPR030842">
    <property type="entry name" value="TF_NusA_bacterial"/>
</dbReference>
<dbReference type="InterPro" id="IPR012340">
    <property type="entry name" value="NA-bd_OB-fold"/>
</dbReference>
<comment type="subunit">
    <text evidence="7">Monomer. Binds directly to the core enzyme of the DNA-dependent RNA polymerase and to nascent RNA.</text>
</comment>
<evidence type="ECO:0000256" key="2">
    <source>
        <dbReference type="ARBA" id="ARBA00022490"/>
    </source>
</evidence>
<keyword evidence="4 7" id="KW-0694">RNA-binding</keyword>
<feature type="compositionally biased region" description="Low complexity" evidence="8">
    <location>
        <begin position="375"/>
        <end position="385"/>
    </location>
</feature>
<evidence type="ECO:0000256" key="4">
    <source>
        <dbReference type="ARBA" id="ARBA00022884"/>
    </source>
</evidence>
<evidence type="ECO:0000313" key="11">
    <source>
        <dbReference type="Proteomes" id="UP000650511"/>
    </source>
</evidence>
<keyword evidence="6 7" id="KW-0804">Transcription</keyword>
<dbReference type="Pfam" id="PF13184">
    <property type="entry name" value="KH_NusA_1st"/>
    <property type="match status" value="1"/>
</dbReference>
<dbReference type="GO" id="GO:0003700">
    <property type="term" value="F:DNA-binding transcription factor activity"/>
    <property type="evidence" value="ECO:0007669"/>
    <property type="project" value="InterPro"/>
</dbReference>
<feature type="domain" description="K Homology" evidence="9">
    <location>
        <begin position="280"/>
        <end position="373"/>
    </location>
</feature>
<comment type="caution">
    <text evidence="10">The sequence shown here is derived from an EMBL/GenBank/DDBJ whole genome shotgun (WGS) entry which is preliminary data.</text>
</comment>
<evidence type="ECO:0000256" key="5">
    <source>
        <dbReference type="ARBA" id="ARBA00023015"/>
    </source>
</evidence>
<comment type="subcellular location">
    <subcellularLocation>
        <location evidence="7">Cytoplasm</location>
    </subcellularLocation>
</comment>
<feature type="region of interest" description="Disordered" evidence="8">
    <location>
        <begin position="363"/>
        <end position="391"/>
    </location>
</feature>
<evidence type="ECO:0000256" key="1">
    <source>
        <dbReference type="ARBA" id="ARBA00022472"/>
    </source>
</evidence>
<evidence type="ECO:0000259" key="9">
    <source>
        <dbReference type="SMART" id="SM00322"/>
    </source>
</evidence>
<keyword evidence="3 7" id="KW-0889">Transcription antitermination</keyword>
<dbReference type="CDD" id="cd04455">
    <property type="entry name" value="S1_NusA"/>
    <property type="match status" value="1"/>
</dbReference>
<evidence type="ECO:0000256" key="7">
    <source>
        <dbReference type="HAMAP-Rule" id="MF_00945"/>
    </source>
</evidence>
<dbReference type="CDD" id="cd02134">
    <property type="entry name" value="KH-II_NusA_rpt1"/>
    <property type="match status" value="1"/>
</dbReference>
<dbReference type="SUPFAM" id="SSF50249">
    <property type="entry name" value="Nucleic acid-binding proteins"/>
    <property type="match status" value="1"/>
</dbReference>
<dbReference type="PANTHER" id="PTHR22648">
    <property type="entry name" value="TRANSCRIPTION TERMINATION FACTOR NUSA"/>
    <property type="match status" value="1"/>
</dbReference>
<dbReference type="EMBL" id="BMHA01000006">
    <property type="protein sequence ID" value="GGI06522.1"/>
    <property type="molecule type" value="Genomic_DNA"/>
</dbReference>
<dbReference type="OrthoDB" id="9807233at2"/>
<dbReference type="RefSeq" id="WP_130650500.1">
    <property type="nucleotide sequence ID" value="NZ_BMHA01000006.1"/>
</dbReference>
<dbReference type="Pfam" id="PF26594">
    <property type="entry name" value="KH_NusA_2nd"/>
    <property type="match status" value="1"/>
</dbReference>
<keyword evidence="1 7" id="KW-0806">Transcription termination</keyword>
<evidence type="ECO:0000313" key="10">
    <source>
        <dbReference type="EMBL" id="GGI06522.1"/>
    </source>
</evidence>
<dbReference type="InterPro" id="IPR025249">
    <property type="entry name" value="TF_NusA_KH_1st"/>
</dbReference>